<evidence type="ECO:0000313" key="1">
    <source>
        <dbReference type="EMBL" id="SNT76336.1"/>
    </source>
</evidence>
<dbReference type="EMBL" id="FZQB01000018">
    <property type="protein sequence ID" value="SNT76336.1"/>
    <property type="molecule type" value="Genomic_DNA"/>
</dbReference>
<dbReference type="Gene3D" id="3.40.50.200">
    <property type="entry name" value="Peptidase S8/S53 domain"/>
    <property type="match status" value="1"/>
</dbReference>
<gene>
    <name evidence="1" type="ORF">SAMN05444959_11845</name>
</gene>
<name>A0A239Q262_9RHOB</name>
<dbReference type="GO" id="GO:0004252">
    <property type="term" value="F:serine-type endopeptidase activity"/>
    <property type="evidence" value="ECO:0007669"/>
    <property type="project" value="InterPro"/>
</dbReference>
<dbReference type="InterPro" id="IPR036852">
    <property type="entry name" value="Peptidase_S8/S53_dom_sf"/>
</dbReference>
<dbReference type="OrthoDB" id="6087879at2"/>
<evidence type="ECO:0000313" key="2">
    <source>
        <dbReference type="Proteomes" id="UP000198307"/>
    </source>
</evidence>
<dbReference type="SUPFAM" id="SSF52743">
    <property type="entry name" value="Subtilisin-like"/>
    <property type="match status" value="1"/>
</dbReference>
<reference evidence="1 2" key="1">
    <citation type="submission" date="2017-07" db="EMBL/GenBank/DDBJ databases">
        <authorList>
            <person name="Sun Z.S."/>
            <person name="Albrecht U."/>
            <person name="Echele G."/>
            <person name="Lee C.C."/>
        </authorList>
    </citation>
    <scope>NUCLEOTIDE SEQUENCE [LARGE SCALE GENOMIC DNA]</scope>
    <source>
        <strain evidence="1 2">DSM 14827</strain>
    </source>
</reference>
<dbReference type="Proteomes" id="UP000198307">
    <property type="component" value="Unassembled WGS sequence"/>
</dbReference>
<keyword evidence="2" id="KW-1185">Reference proteome</keyword>
<protein>
    <recommendedName>
        <fullName evidence="3">Subtilase family protein</fullName>
    </recommendedName>
</protein>
<dbReference type="GO" id="GO:0006508">
    <property type="term" value="P:proteolysis"/>
    <property type="evidence" value="ECO:0007669"/>
    <property type="project" value="InterPro"/>
</dbReference>
<evidence type="ECO:0008006" key="3">
    <source>
        <dbReference type="Google" id="ProtNLM"/>
    </source>
</evidence>
<dbReference type="AlphaFoldDB" id="A0A239Q262"/>
<accession>A0A239Q262</accession>
<sequence length="227" mass="23801">MIRVGVIDSGGPVRDHLDDGQGHRAFRADGLCAPAGPDRLGHGSAVDSVIRRACPDVLIRHAQVFEDRPVTSAARVAAALDWLGGLAPELRPHLICLSLGLAADRRTLRDACTRLAGAQIPLVSAHPAQGKGCYPAGYPHVIAATGDARCGWDDLSLPRPDVLGAWCNSPERGQAGMGGASIGTARVAGHLAAIMARQGVMAGDQAWHVLRGRCRHIGPEQRRASHG</sequence>
<dbReference type="RefSeq" id="WP_089345652.1">
    <property type="nucleotide sequence ID" value="NZ_CP067131.1"/>
</dbReference>
<proteinExistence type="predicted"/>
<organism evidence="1 2">
    <name type="scientific">Paracoccus seriniphilus</name>
    <dbReference type="NCBI Taxonomy" id="184748"/>
    <lineage>
        <taxon>Bacteria</taxon>
        <taxon>Pseudomonadati</taxon>
        <taxon>Pseudomonadota</taxon>
        <taxon>Alphaproteobacteria</taxon>
        <taxon>Rhodobacterales</taxon>
        <taxon>Paracoccaceae</taxon>
        <taxon>Paracoccus</taxon>
    </lineage>
</organism>